<dbReference type="Proteomes" id="UP000243197">
    <property type="component" value="Chromosome"/>
</dbReference>
<protein>
    <submittedName>
        <fullName evidence="1">Uncharacterized protein</fullName>
    </submittedName>
</protein>
<evidence type="ECO:0000313" key="2">
    <source>
        <dbReference type="Proteomes" id="UP000243197"/>
    </source>
</evidence>
<gene>
    <name evidence="1" type="ORF">JBKA6_0044</name>
</gene>
<keyword evidence="2" id="KW-1185">Reference proteome</keyword>
<organism evidence="1 2">
    <name type="scientific">Ichthyobacterium seriolicida</name>
    <dbReference type="NCBI Taxonomy" id="242600"/>
    <lineage>
        <taxon>Bacteria</taxon>
        <taxon>Pseudomonadati</taxon>
        <taxon>Bacteroidota</taxon>
        <taxon>Flavobacteriia</taxon>
        <taxon>Flavobacteriales</taxon>
        <taxon>Ichthyobacteriaceae</taxon>
        <taxon>Ichthyobacterium</taxon>
    </lineage>
</organism>
<dbReference type="EMBL" id="AP014564">
    <property type="protein sequence ID" value="BAV94057.1"/>
    <property type="molecule type" value="Genomic_DNA"/>
</dbReference>
<dbReference type="AlphaFoldDB" id="A0A1J1DW19"/>
<reference evidence="1 2" key="1">
    <citation type="submission" date="2014-03" db="EMBL/GenBank/DDBJ databases">
        <title>complete genome sequence of Flavobacteriaceae bacterium JBKA-6.</title>
        <authorList>
            <person name="Takano T."/>
            <person name="Nakamura Y."/>
            <person name="Takuma S."/>
            <person name="Yasuike M."/>
            <person name="Matsuyama T."/>
            <person name="Sakai T."/>
            <person name="Fujiwara A."/>
            <person name="Kimoto K."/>
            <person name="Fukuda Y."/>
            <person name="Kondo H."/>
            <person name="Hirono I."/>
            <person name="Nakayasu C."/>
        </authorList>
    </citation>
    <scope>NUCLEOTIDE SEQUENCE [LARGE SCALE GENOMIC DNA]</scope>
    <source>
        <strain evidence="1 2">JBKA-6</strain>
    </source>
</reference>
<proteinExistence type="predicted"/>
<sequence>MDSNTNIEVEIDEIEISKFMEIEKDYHESTLTLIKTRNTTRDSVEINVNASKKTILEMGGLILKDRSVVLPLQNVTSENSEEKHTIVSKAENGDRGSYMIFVKYKPLVSEKLSGKTFIIKRSDIVKFPSEKWMKEYNYDVEKFTKIHSIVNVISKYRFFFPDRIDYYHAEYENGVLLRGTKDENTKLAVWKDSKAKIWSKTFTHNNYDMRKIEISVLKKDDKTILRKKRILDIGEPEYEVHYIYEEDI</sequence>
<accession>A0A1J1DW19</accession>
<dbReference type="KEGG" id="ise:JBKA6_0044"/>
<name>A0A1J1DW19_9FLAO</name>
<evidence type="ECO:0000313" key="1">
    <source>
        <dbReference type="EMBL" id="BAV94057.1"/>
    </source>
</evidence>